<keyword evidence="4" id="KW-1185">Reference proteome</keyword>
<dbReference type="EMBL" id="AMGM01000040">
    <property type="protein sequence ID" value="EKB48823.1"/>
    <property type="molecule type" value="Genomic_DNA"/>
</dbReference>
<dbReference type="AlphaFoldDB" id="K1LER3"/>
<accession>K1LER3</accession>
<sequence length="466" mass="51558">MKKIHLVILLLVFLVQPTIGQELTGSWKAELEVMGQKIPLLFHFEKEDGQWTGKMDSPSQGAMGIPMSKVLFDGLMLAFEIGGGVISYEGLFVEAKIQGTFKQSGLSLPLDLLKVDDNARENAVQRPQEPQAPFEYEIIETHFVNSLGNRLYGTITKPQGAGPFPAVILVTGSGPQNRNSEIFGHAPFWVMADYLTSHGIVVFRYDERGVGESEGNFSQATTSDFAKDAKAAFAHLTSFDYVDKSNAGMIGHSEGGLIAWVMAANTENTDLKFVLALAGPVVPIPDLMKKQTEDVSRSVGNPKALVEQQVKINSRFYQMVEESKNLEEAKSQVKALVNEVVGTYDMSAELKQEQINNLIPALERSLNPWFYHFIRTNPEALIEQIQIPVFAAFGGKDVQVNAAQNGNRLVQLFQGKDDLLTLKVYPNLNHLFQSAQTGAVAEYAEIEETFNEEVLKDIAKFILELN</sequence>
<comment type="caution">
    <text evidence="3">The sequence shown here is derived from an EMBL/GenBank/DDBJ whole genome shotgun (WGS) entry which is preliminary data.</text>
</comment>
<dbReference type="Pfam" id="PF12146">
    <property type="entry name" value="Hydrolase_4"/>
    <property type="match status" value="1"/>
</dbReference>
<dbReference type="PANTHER" id="PTHR43265">
    <property type="entry name" value="ESTERASE ESTD"/>
    <property type="match status" value="1"/>
</dbReference>
<dbReference type="InterPro" id="IPR002471">
    <property type="entry name" value="Pept_S9_AS"/>
</dbReference>
<dbReference type="GO" id="GO:0052689">
    <property type="term" value="F:carboxylic ester hydrolase activity"/>
    <property type="evidence" value="ECO:0007669"/>
    <property type="project" value="TreeGrafter"/>
</dbReference>
<dbReference type="SUPFAM" id="SSF53474">
    <property type="entry name" value="alpha/beta-Hydrolases"/>
    <property type="match status" value="1"/>
</dbReference>
<evidence type="ECO:0000256" key="1">
    <source>
        <dbReference type="ARBA" id="ARBA00022801"/>
    </source>
</evidence>
<dbReference type="InterPro" id="IPR053145">
    <property type="entry name" value="AB_hydrolase_Est10"/>
</dbReference>
<dbReference type="OrthoDB" id="9809549at2"/>
<dbReference type="Proteomes" id="UP000004478">
    <property type="component" value="Unassembled WGS sequence"/>
</dbReference>
<dbReference type="PANTHER" id="PTHR43265:SF1">
    <property type="entry name" value="ESTERASE ESTD"/>
    <property type="match status" value="1"/>
</dbReference>
<name>K1LER3_CECL9</name>
<evidence type="ECO:0000259" key="2">
    <source>
        <dbReference type="Pfam" id="PF12146"/>
    </source>
</evidence>
<organism evidence="3 4">
    <name type="scientific">Cecembia lonarensis (strain CCUG 58316 / KCTC 22772 / LW9)</name>
    <dbReference type="NCBI Taxonomy" id="1225176"/>
    <lineage>
        <taxon>Bacteria</taxon>
        <taxon>Pseudomonadati</taxon>
        <taxon>Bacteroidota</taxon>
        <taxon>Cytophagia</taxon>
        <taxon>Cytophagales</taxon>
        <taxon>Cyclobacteriaceae</taxon>
        <taxon>Cecembia</taxon>
    </lineage>
</organism>
<dbReference type="InterPro" id="IPR022742">
    <property type="entry name" value="Hydrolase_4"/>
</dbReference>
<dbReference type="PROSITE" id="PS00708">
    <property type="entry name" value="PRO_ENDOPEP_SER"/>
    <property type="match status" value="1"/>
</dbReference>
<protein>
    <submittedName>
        <fullName evidence="3">Exosortase A system-associated hydrolase 1</fullName>
    </submittedName>
</protein>
<dbReference type="GO" id="GO:0006508">
    <property type="term" value="P:proteolysis"/>
    <property type="evidence" value="ECO:0007669"/>
    <property type="project" value="InterPro"/>
</dbReference>
<keyword evidence="1 3" id="KW-0378">Hydrolase</keyword>
<dbReference type="Gene3D" id="3.40.50.1820">
    <property type="entry name" value="alpha/beta hydrolase"/>
    <property type="match status" value="1"/>
</dbReference>
<gene>
    <name evidence="3" type="ORF">B879_02535</name>
</gene>
<evidence type="ECO:0000313" key="4">
    <source>
        <dbReference type="Proteomes" id="UP000004478"/>
    </source>
</evidence>
<reference evidence="3 4" key="1">
    <citation type="journal article" date="2012" name="J. Bacteriol.">
        <title>Draft Genome Sequence of Cecembia lonarensis Strain LW9T, Isolated from Lonar Lake, a Haloalkaline Lake in India.</title>
        <authorList>
            <person name="Shivaji S."/>
            <person name="Ara S."/>
            <person name="Singh A."/>
            <person name="Pinnaka A.K."/>
        </authorList>
    </citation>
    <scope>NUCLEOTIDE SEQUENCE [LARGE SCALE GENOMIC DNA]</scope>
    <source>
        <strain evidence="3 4">LW9</strain>
    </source>
</reference>
<dbReference type="PATRIC" id="fig|1225176.3.peg.2700"/>
<proteinExistence type="predicted"/>
<dbReference type="GO" id="GO:0004252">
    <property type="term" value="F:serine-type endopeptidase activity"/>
    <property type="evidence" value="ECO:0007669"/>
    <property type="project" value="InterPro"/>
</dbReference>
<dbReference type="RefSeq" id="WP_009185559.1">
    <property type="nucleotide sequence ID" value="NZ_AMGM01000040.1"/>
</dbReference>
<feature type="domain" description="Serine aminopeptidase S33" evidence="2">
    <location>
        <begin position="191"/>
        <end position="430"/>
    </location>
</feature>
<dbReference type="InterPro" id="IPR029058">
    <property type="entry name" value="AB_hydrolase_fold"/>
</dbReference>
<evidence type="ECO:0000313" key="3">
    <source>
        <dbReference type="EMBL" id="EKB48823.1"/>
    </source>
</evidence>